<name>A0A401G6Z1_9APHY</name>
<dbReference type="AlphaFoldDB" id="A0A401G6Z1"/>
<dbReference type="EMBL" id="BFAD01000001">
    <property type="protein sequence ID" value="GBE77941.1"/>
    <property type="molecule type" value="Genomic_DNA"/>
</dbReference>
<dbReference type="InterPro" id="IPR010482">
    <property type="entry name" value="TECPR1-like_DysF"/>
</dbReference>
<evidence type="ECO:0000313" key="3">
    <source>
        <dbReference type="Proteomes" id="UP000287166"/>
    </source>
</evidence>
<dbReference type="STRING" id="139825.A0A401G6Z1"/>
<sequence>MSSTPSSAGPSAPPPVCLVRDEYSAADAARLRLAPPRIIPSISMPNLRRAQSNTTEHRRRAKSREFDLSSLTLNEIPTEFSESGFHAVVIDDEAVSSLSLSDDKDVYRWAVLYENQRGAFVFSTAYYSPMSLLPLDPPPFTIPTTSGSMRKDQPTVSLTDYPLPDGTWRWVSREWMIDMRGDGQVQYDGFEYAWSFRSKKWRPTVGILSSGGWVRRRRWVRLMVRPAKSLRTGVENAGHPINQSDLLQLAHIEAGATRPPSVATSLTEDAQTAGDVVWRGDEDDWVRCHAALKALGRDGRRLELWQRWLGLPVLPVLPSIELDASSEGSGKEQAKQLQSNEDDSLIQPIEVSDDAFIDEIANGVGASPEVAPLDYLAKVLRAHGADILKSFVYPDSRARWLTILEKAGVVEEVYCGLSVSDSRMTLDFWSYAP</sequence>
<feature type="domain" description="TECPR1-like DysF" evidence="1">
    <location>
        <begin position="70"/>
        <end position="221"/>
    </location>
</feature>
<protein>
    <recommendedName>
        <fullName evidence="1">TECPR1-like DysF domain-containing protein</fullName>
    </recommendedName>
</protein>
<accession>A0A401G6Z1</accession>
<dbReference type="InParanoid" id="A0A401G6Z1"/>
<dbReference type="Pfam" id="PF06398">
    <property type="entry name" value="Pex24p"/>
    <property type="match status" value="1"/>
</dbReference>
<reference evidence="2 3" key="1">
    <citation type="journal article" date="2018" name="Sci. Rep.">
        <title>Genome sequence of the cauliflower mushroom Sparassis crispa (Hanabiratake) and its association with beneficial usage.</title>
        <authorList>
            <person name="Kiyama R."/>
            <person name="Furutani Y."/>
            <person name="Kawaguchi K."/>
            <person name="Nakanishi T."/>
        </authorList>
    </citation>
    <scope>NUCLEOTIDE SEQUENCE [LARGE SCALE GENOMIC DNA]</scope>
</reference>
<dbReference type="GO" id="GO:0005778">
    <property type="term" value="C:peroxisomal membrane"/>
    <property type="evidence" value="ECO:0007669"/>
    <property type="project" value="UniProtKB-ARBA"/>
</dbReference>
<dbReference type="GeneID" id="38774858"/>
<dbReference type="GO" id="GO:0007031">
    <property type="term" value="P:peroxisome organization"/>
    <property type="evidence" value="ECO:0007669"/>
    <property type="project" value="UniProtKB-ARBA"/>
</dbReference>
<gene>
    <name evidence="2" type="ORF">SCP_0108230</name>
</gene>
<keyword evidence="3" id="KW-1185">Reference proteome</keyword>
<dbReference type="RefSeq" id="XP_027608854.1">
    <property type="nucleotide sequence ID" value="XM_027753053.1"/>
</dbReference>
<organism evidence="2 3">
    <name type="scientific">Sparassis crispa</name>
    <dbReference type="NCBI Taxonomy" id="139825"/>
    <lineage>
        <taxon>Eukaryota</taxon>
        <taxon>Fungi</taxon>
        <taxon>Dikarya</taxon>
        <taxon>Basidiomycota</taxon>
        <taxon>Agaricomycotina</taxon>
        <taxon>Agaricomycetes</taxon>
        <taxon>Polyporales</taxon>
        <taxon>Sparassidaceae</taxon>
        <taxon>Sparassis</taxon>
    </lineage>
</organism>
<proteinExistence type="predicted"/>
<comment type="caution">
    <text evidence="2">The sequence shown here is derived from an EMBL/GenBank/DDBJ whole genome shotgun (WGS) entry which is preliminary data.</text>
</comment>
<evidence type="ECO:0000313" key="2">
    <source>
        <dbReference type="EMBL" id="GBE77941.1"/>
    </source>
</evidence>
<evidence type="ECO:0000259" key="1">
    <source>
        <dbReference type="Pfam" id="PF06398"/>
    </source>
</evidence>
<dbReference type="Proteomes" id="UP000287166">
    <property type="component" value="Unassembled WGS sequence"/>
</dbReference>
<dbReference type="OrthoDB" id="72441at2759"/>